<sequence>MAGGEVYFEFIQVGQQMRVSAIDADTGTEVVVVTPLVATRTQMQQLALAKLKRKLADSGAADAPSQPRPPSGKFA</sequence>
<reference evidence="3" key="1">
    <citation type="journal article" date="2019" name="Int. J. Syst. Evol. Microbiol.">
        <title>The Global Catalogue of Microorganisms (GCM) 10K type strain sequencing project: providing services to taxonomists for standard genome sequencing and annotation.</title>
        <authorList>
            <consortium name="The Broad Institute Genomics Platform"/>
            <consortium name="The Broad Institute Genome Sequencing Center for Infectious Disease"/>
            <person name="Wu L."/>
            <person name="Ma J."/>
        </authorList>
    </citation>
    <scope>NUCLEOTIDE SEQUENCE [LARGE SCALE GENOMIC DNA]</scope>
    <source>
        <strain evidence="3">CCM 7427</strain>
    </source>
</reference>
<evidence type="ECO:0000259" key="1">
    <source>
        <dbReference type="Pfam" id="PF21839"/>
    </source>
</evidence>
<protein>
    <submittedName>
        <fullName evidence="2">DUF6898 family protein</fullName>
    </submittedName>
</protein>
<dbReference type="EMBL" id="JBHUNP010000001">
    <property type="protein sequence ID" value="MFD2649311.1"/>
    <property type="molecule type" value="Genomic_DNA"/>
</dbReference>
<evidence type="ECO:0000313" key="2">
    <source>
        <dbReference type="EMBL" id="MFD2649311.1"/>
    </source>
</evidence>
<dbReference type="RefSeq" id="WP_386834820.1">
    <property type="nucleotide sequence ID" value="NZ_JBHUNP010000001.1"/>
</dbReference>
<gene>
    <name evidence="2" type="ORF">ACFSX5_16105</name>
</gene>
<dbReference type="Pfam" id="PF21839">
    <property type="entry name" value="DUF6898"/>
    <property type="match status" value="1"/>
</dbReference>
<proteinExistence type="predicted"/>
<organism evidence="2 3">
    <name type="scientific">Devosia albogilva</name>
    <dbReference type="NCBI Taxonomy" id="429726"/>
    <lineage>
        <taxon>Bacteria</taxon>
        <taxon>Pseudomonadati</taxon>
        <taxon>Pseudomonadota</taxon>
        <taxon>Alphaproteobacteria</taxon>
        <taxon>Hyphomicrobiales</taxon>
        <taxon>Devosiaceae</taxon>
        <taxon>Devosia</taxon>
    </lineage>
</organism>
<comment type="caution">
    <text evidence="2">The sequence shown here is derived from an EMBL/GenBank/DDBJ whole genome shotgun (WGS) entry which is preliminary data.</text>
</comment>
<evidence type="ECO:0000313" key="3">
    <source>
        <dbReference type="Proteomes" id="UP001597521"/>
    </source>
</evidence>
<feature type="domain" description="DUF6898" evidence="1">
    <location>
        <begin position="4"/>
        <end position="56"/>
    </location>
</feature>
<name>A0ABW5QP77_9HYPH</name>
<dbReference type="Proteomes" id="UP001597521">
    <property type="component" value="Unassembled WGS sequence"/>
</dbReference>
<dbReference type="InterPro" id="IPR054193">
    <property type="entry name" value="DUF6898"/>
</dbReference>
<keyword evidence="3" id="KW-1185">Reference proteome</keyword>
<accession>A0ABW5QP77</accession>